<evidence type="ECO:0000313" key="7">
    <source>
        <dbReference type="Proteomes" id="UP000663760"/>
    </source>
</evidence>
<dbReference type="InterPro" id="IPR000086">
    <property type="entry name" value="NUDIX_hydrolase_dom"/>
</dbReference>
<dbReference type="PRINTS" id="PR00502">
    <property type="entry name" value="NUDIXFAMILY"/>
</dbReference>
<name>A0A7I8LCM4_SPIIN</name>
<dbReference type="InterPro" id="IPR040618">
    <property type="entry name" value="Pre-Nudix"/>
</dbReference>
<dbReference type="Gene3D" id="3.40.630.30">
    <property type="match status" value="1"/>
</dbReference>
<evidence type="ECO:0000256" key="1">
    <source>
        <dbReference type="ARBA" id="ARBA00005582"/>
    </source>
</evidence>
<dbReference type="Pfam" id="PF18290">
    <property type="entry name" value="Nudix_hydro"/>
    <property type="match status" value="1"/>
</dbReference>
<dbReference type="GO" id="GO:0035529">
    <property type="term" value="F:NADH pyrophosphatase activity"/>
    <property type="evidence" value="ECO:0007669"/>
    <property type="project" value="TreeGrafter"/>
</dbReference>
<dbReference type="PROSITE" id="PS51462">
    <property type="entry name" value="NUDIX"/>
    <property type="match status" value="1"/>
</dbReference>
<dbReference type="EMBL" id="LR746277">
    <property type="protein sequence ID" value="CAA7407777.1"/>
    <property type="molecule type" value="Genomic_DNA"/>
</dbReference>
<dbReference type="Pfam" id="PF00293">
    <property type="entry name" value="NUDIX"/>
    <property type="match status" value="1"/>
</dbReference>
<evidence type="ECO:0000313" key="6">
    <source>
        <dbReference type="EMBL" id="CAA7407777.1"/>
    </source>
</evidence>
<dbReference type="SUPFAM" id="SSF55811">
    <property type="entry name" value="Nudix"/>
    <property type="match status" value="1"/>
</dbReference>
<dbReference type="PANTHER" id="PTHR13994">
    <property type="entry name" value="NUDIX HYDROLASE RELATED"/>
    <property type="match status" value="1"/>
</dbReference>
<dbReference type="FunFam" id="3.90.79.10:FF:000015">
    <property type="entry name" value="Nudix hydrolase 8"/>
    <property type="match status" value="1"/>
</dbReference>
<dbReference type="FunFam" id="3.40.630.30:FF:000016">
    <property type="entry name" value="nudix hydrolase 2"/>
    <property type="match status" value="1"/>
</dbReference>
<evidence type="ECO:0000256" key="2">
    <source>
        <dbReference type="ARBA" id="ARBA00022723"/>
    </source>
</evidence>
<dbReference type="PANTHER" id="PTHR13994:SF29">
    <property type="entry name" value="NUDIX HYDROLASE 2"/>
    <property type="match status" value="1"/>
</dbReference>
<comment type="similarity">
    <text evidence="1 4">Belongs to the Nudix hydrolase family.</text>
</comment>
<proteinExistence type="inferred from homology"/>
<evidence type="ECO:0000256" key="4">
    <source>
        <dbReference type="RuleBase" id="RU003476"/>
    </source>
</evidence>
<dbReference type="GO" id="GO:0047631">
    <property type="term" value="F:ADP-ribose diphosphatase activity"/>
    <property type="evidence" value="ECO:0007669"/>
    <property type="project" value="TreeGrafter"/>
</dbReference>
<dbReference type="Proteomes" id="UP000663760">
    <property type="component" value="Chromosome 14"/>
</dbReference>
<accession>A0A7I8LCM4</accession>
<dbReference type="InterPro" id="IPR020476">
    <property type="entry name" value="Nudix_hydrolase"/>
</dbReference>
<dbReference type="Gene3D" id="3.90.79.10">
    <property type="entry name" value="Nucleoside Triphosphate Pyrophosphohydrolase"/>
    <property type="match status" value="1"/>
</dbReference>
<evidence type="ECO:0000259" key="5">
    <source>
        <dbReference type="PROSITE" id="PS51462"/>
    </source>
</evidence>
<keyword evidence="3 4" id="KW-0378">Hydrolase</keyword>
<organism evidence="6 7">
    <name type="scientific">Spirodela intermedia</name>
    <name type="common">Intermediate duckweed</name>
    <dbReference type="NCBI Taxonomy" id="51605"/>
    <lineage>
        <taxon>Eukaryota</taxon>
        <taxon>Viridiplantae</taxon>
        <taxon>Streptophyta</taxon>
        <taxon>Embryophyta</taxon>
        <taxon>Tracheophyta</taxon>
        <taxon>Spermatophyta</taxon>
        <taxon>Magnoliopsida</taxon>
        <taxon>Liliopsida</taxon>
        <taxon>Araceae</taxon>
        <taxon>Lemnoideae</taxon>
        <taxon>Spirodela</taxon>
    </lineage>
</organism>
<dbReference type="GO" id="GO:0051287">
    <property type="term" value="F:NAD binding"/>
    <property type="evidence" value="ECO:0007669"/>
    <property type="project" value="TreeGrafter"/>
</dbReference>
<dbReference type="OrthoDB" id="447842at2759"/>
<dbReference type="InterPro" id="IPR020084">
    <property type="entry name" value="NUDIX_hydrolase_CS"/>
</dbReference>
<dbReference type="AlphaFoldDB" id="A0A7I8LCM4"/>
<reference evidence="6" key="1">
    <citation type="submission" date="2020-02" db="EMBL/GenBank/DDBJ databases">
        <authorList>
            <person name="Scholz U."/>
            <person name="Mascher M."/>
            <person name="Fiebig A."/>
        </authorList>
    </citation>
    <scope>NUCLEOTIDE SEQUENCE</scope>
</reference>
<dbReference type="PROSITE" id="PS00893">
    <property type="entry name" value="NUDIX_BOX"/>
    <property type="match status" value="1"/>
</dbReference>
<dbReference type="InterPro" id="IPR003293">
    <property type="entry name" value="Nudix_hydrolase6-like"/>
</dbReference>
<dbReference type="InterPro" id="IPR015797">
    <property type="entry name" value="NUDIX_hydrolase-like_dom_sf"/>
</dbReference>
<dbReference type="PRINTS" id="PR01356">
    <property type="entry name" value="GFGPROTEIN"/>
</dbReference>
<feature type="domain" description="Nudix hydrolase" evidence="5">
    <location>
        <begin position="115"/>
        <end position="245"/>
    </location>
</feature>
<gene>
    <name evidence="6" type="ORF">SI8410_14018455</name>
</gene>
<dbReference type="CDD" id="cd04670">
    <property type="entry name" value="NUDIX_ASFGF2_Nudt6"/>
    <property type="match status" value="1"/>
</dbReference>
<keyword evidence="7" id="KW-1185">Reference proteome</keyword>
<evidence type="ECO:0000256" key="3">
    <source>
        <dbReference type="ARBA" id="ARBA00022801"/>
    </source>
</evidence>
<keyword evidence="2" id="KW-0479">Metal-binding</keyword>
<protein>
    <recommendedName>
        <fullName evidence="5">Nudix hydrolase domain-containing protein</fullName>
    </recommendedName>
</protein>
<sequence length="287" mass="32021">MSESEGASSAVLPMLSGNLGEVSLLPAVEDDYGGVIVEVTDPMDPGDFSSSLRASLSLWRHQNKKGVWIKLPIQYSNLVHPVVQEGFWYHHAEPTYIMLVYWIPSTKHTLPINATHRVGVGAFVMNDNKEILVVQEKTGKFRGSGVWKLPTGVVDQGEDLSAGAIREVKEETGIDAEFLEVLAFRQSHRTFFDKSDLFFVCLLRPISFDISVQESEIEAAQWMPIDEYMAQSVMSKQNLMKYISDVGLAKFEKGYNGFTPVGVGSVFSDRKSYLYLNSKDLNQAPES</sequence>
<dbReference type="GO" id="GO:0046872">
    <property type="term" value="F:metal ion binding"/>
    <property type="evidence" value="ECO:0007669"/>
    <property type="project" value="UniProtKB-KW"/>
</dbReference>